<reference evidence="2 3" key="1">
    <citation type="submission" date="2024-02" db="EMBL/GenBank/DDBJ databases">
        <title>Deinococcus aluminii NBRC 112889.</title>
        <authorList>
            <person name="Ichikawa N."/>
            <person name="Katano-Makiyama Y."/>
            <person name="Hidaka K."/>
        </authorList>
    </citation>
    <scope>NUCLEOTIDE SEQUENCE [LARGE SCALE GENOMIC DNA]</scope>
    <source>
        <strain evidence="2 3">NBRC 112889</strain>
    </source>
</reference>
<accession>A0ABP9XF49</accession>
<gene>
    <name evidence="2" type="primary">dinB_2</name>
    <name evidence="2" type="ORF">Dalu01_02380</name>
</gene>
<feature type="domain" description="UmuC" evidence="1">
    <location>
        <begin position="28"/>
        <end position="115"/>
    </location>
</feature>
<dbReference type="InterPro" id="IPR001126">
    <property type="entry name" value="UmuC"/>
</dbReference>
<organism evidence="2 3">
    <name type="scientific">Deinococcus aluminii</name>
    <dbReference type="NCBI Taxonomy" id="1656885"/>
    <lineage>
        <taxon>Bacteria</taxon>
        <taxon>Thermotogati</taxon>
        <taxon>Deinococcota</taxon>
        <taxon>Deinococci</taxon>
        <taxon>Deinococcales</taxon>
        <taxon>Deinococcaceae</taxon>
        <taxon>Deinococcus</taxon>
    </lineage>
</organism>
<evidence type="ECO:0000313" key="3">
    <source>
        <dbReference type="Proteomes" id="UP001404956"/>
    </source>
</evidence>
<dbReference type="SUPFAM" id="SSF56672">
    <property type="entry name" value="DNA/RNA polymerases"/>
    <property type="match status" value="1"/>
</dbReference>
<keyword evidence="3" id="KW-1185">Reference proteome</keyword>
<dbReference type="InterPro" id="IPR043502">
    <property type="entry name" value="DNA/RNA_pol_sf"/>
</dbReference>
<sequence>MAPGRTPAIACVLLHPWPLVLLARTSPGLPVAVLNQTRRVVAATQEALALGVQPGMREAAALSRCPELHADVVTAPTATAAWQELLETLYARYSDRVEGREPGVAFLKVGAAAARDLAAALHAPVGLAASLDVAQLAALRAKPGEVREVNGGEGEKAFLALCPAAHLHVVGLTPAHVERLHFLGVRGLADLMKWSAAQREAFLGVDIGKRLNRFLRGERTTNVTRYVPGKVLEASLNVDTPLQQPTQADAALADLLPGLVSELRGRTCAYLTVHADTVGGRLSATRKLKWPLDERGLTRVAGLALAETDALALGVDALTVQLSGLQQPSRMVGLWAGLAELEVTKAVLDRFPEALVRVEWLDPFAYTADAQYQWVDWLTGTVRPTPMTPRQTWTPPTPTRKHEQAVSRVLAFFEGRDP</sequence>
<dbReference type="RefSeq" id="WP_345454878.1">
    <property type="nucleotide sequence ID" value="NZ_BAABRV010000005.1"/>
</dbReference>
<name>A0ABP9XF49_9DEIO</name>
<dbReference type="Gene3D" id="3.40.1170.60">
    <property type="match status" value="1"/>
</dbReference>
<proteinExistence type="predicted"/>
<dbReference type="Pfam" id="PF00817">
    <property type="entry name" value="IMS"/>
    <property type="match status" value="1"/>
</dbReference>
<protein>
    <submittedName>
        <fullName evidence="2">DNA polymerase IV</fullName>
    </submittedName>
</protein>
<comment type="caution">
    <text evidence="2">The sequence shown here is derived from an EMBL/GenBank/DDBJ whole genome shotgun (WGS) entry which is preliminary data.</text>
</comment>
<evidence type="ECO:0000313" key="2">
    <source>
        <dbReference type="EMBL" id="GAA5533972.1"/>
    </source>
</evidence>
<evidence type="ECO:0000259" key="1">
    <source>
        <dbReference type="Pfam" id="PF00817"/>
    </source>
</evidence>
<dbReference type="Proteomes" id="UP001404956">
    <property type="component" value="Unassembled WGS sequence"/>
</dbReference>
<dbReference type="EMBL" id="BAABRV010000005">
    <property type="protein sequence ID" value="GAA5533972.1"/>
    <property type="molecule type" value="Genomic_DNA"/>
</dbReference>